<feature type="chain" id="PRO_5032811992" description="Disintegrin domain-containing protein" evidence="1">
    <location>
        <begin position="24"/>
        <end position="649"/>
    </location>
</feature>
<dbReference type="Proteomes" id="UP000664859">
    <property type="component" value="Unassembled WGS sequence"/>
</dbReference>
<keyword evidence="4" id="KW-1185">Reference proteome</keyword>
<sequence length="649" mass="66730">MRAMLPASKTAAVIALFLSFADATLRGSRAAASCGISCPATGLATVGSKTLKDCVTYECTGPGTVKVSVRNCWKTGALSWIRAVVTPKTAYSGSGFMPKTDPRCIIGGSDIPYGEVGLTFDAQCGSTFGLVAHDGQLQQKTGTPAGTYWFSKTVGKFEGDQAKYCLSVAGSGCNGQCDINSGAAAPDYYVFTVNCGTAIKDVTQCGTPKICETKSIDDNCTCKSTPVTASANKECRAAAPGGCDVKEKCDGIHIECPTDGFEPSSKVCRASVDACDKAENCTGSSATCPADVFEPSSKVCRPSAGDCDKPETCTGTSAACPTNAYEPSSKVCRVAAGDCDKPENCTGNSALCPTDAYEPSSKVCRIAAGDCDKPENCTGSSALCPTNAYEPSSKVCRVAAGDCDKPENCTGNSPLCPTNAYEPSSKVCRDAAGDCDKPENCTGNSALCPTNVYEPSSKVCRIAAGDCDKPENCTGSSALCPPNAYEPSSKVCRVAAGDCDKPENCTGSSALCPPNAYEPSSKVCRVAAGDCDKPENCTGSSAACPANAFIAKNTLCRRAQCPCDCPELCPGGSANCPPPMTLQVCAPVTASAPRSRNLAAPHVTVASSPMPILALIDPCGSHNVYNTWQTASDRSAHRRGAHSAVGKIA</sequence>
<evidence type="ECO:0000256" key="1">
    <source>
        <dbReference type="SAM" id="SignalP"/>
    </source>
</evidence>
<feature type="signal peptide" evidence="1">
    <location>
        <begin position="1"/>
        <end position="23"/>
    </location>
</feature>
<feature type="domain" description="Disintegrin" evidence="2">
    <location>
        <begin position="231"/>
        <end position="328"/>
    </location>
</feature>
<reference evidence="3" key="1">
    <citation type="submission" date="2021-02" db="EMBL/GenBank/DDBJ databases">
        <title>First Annotated Genome of the Yellow-green Alga Tribonema minus.</title>
        <authorList>
            <person name="Mahan K.M."/>
        </authorList>
    </citation>
    <scope>NUCLEOTIDE SEQUENCE</scope>
    <source>
        <strain evidence="3">UTEX B ZZ1240</strain>
    </source>
</reference>
<keyword evidence="1" id="KW-0732">Signal</keyword>
<proteinExistence type="predicted"/>
<evidence type="ECO:0000313" key="4">
    <source>
        <dbReference type="Proteomes" id="UP000664859"/>
    </source>
</evidence>
<dbReference type="SUPFAM" id="SSF57552">
    <property type="entry name" value="Blood coagulation inhibitor (disintegrin)"/>
    <property type="match status" value="9"/>
</dbReference>
<dbReference type="SMART" id="SM00050">
    <property type="entry name" value="DISIN"/>
    <property type="match status" value="1"/>
</dbReference>
<dbReference type="OrthoDB" id="73503at2759"/>
<accession>A0A835YPY9</accession>
<protein>
    <recommendedName>
        <fullName evidence="2">Disintegrin domain-containing protein</fullName>
    </recommendedName>
</protein>
<dbReference type="InterPro" id="IPR001762">
    <property type="entry name" value="Disintegrin_dom"/>
</dbReference>
<dbReference type="PANTHER" id="PTHR11905">
    <property type="entry name" value="ADAM A DISINTEGRIN AND METALLOPROTEASE DOMAIN"/>
    <property type="match status" value="1"/>
</dbReference>
<evidence type="ECO:0000259" key="2">
    <source>
        <dbReference type="PROSITE" id="PS50214"/>
    </source>
</evidence>
<organism evidence="3 4">
    <name type="scientific">Tribonema minus</name>
    <dbReference type="NCBI Taxonomy" id="303371"/>
    <lineage>
        <taxon>Eukaryota</taxon>
        <taxon>Sar</taxon>
        <taxon>Stramenopiles</taxon>
        <taxon>Ochrophyta</taxon>
        <taxon>PX clade</taxon>
        <taxon>Xanthophyceae</taxon>
        <taxon>Tribonematales</taxon>
        <taxon>Tribonemataceae</taxon>
        <taxon>Tribonema</taxon>
    </lineage>
</organism>
<evidence type="ECO:0000313" key="3">
    <source>
        <dbReference type="EMBL" id="KAG5179280.1"/>
    </source>
</evidence>
<dbReference type="InterPro" id="IPR036436">
    <property type="entry name" value="Disintegrin_dom_sf"/>
</dbReference>
<gene>
    <name evidence="3" type="ORF">JKP88DRAFT_264307</name>
</gene>
<dbReference type="PANTHER" id="PTHR11905:SF159">
    <property type="entry name" value="ADAM METALLOPROTEASE"/>
    <property type="match status" value="1"/>
</dbReference>
<dbReference type="Gene3D" id="4.10.70.10">
    <property type="entry name" value="Disintegrin domain"/>
    <property type="match status" value="9"/>
</dbReference>
<dbReference type="EMBL" id="JAFCMP010000479">
    <property type="protein sequence ID" value="KAG5179280.1"/>
    <property type="molecule type" value="Genomic_DNA"/>
</dbReference>
<dbReference type="AlphaFoldDB" id="A0A835YPY9"/>
<name>A0A835YPY9_9STRA</name>
<comment type="caution">
    <text evidence="3">The sequence shown here is derived from an EMBL/GenBank/DDBJ whole genome shotgun (WGS) entry which is preliminary data.</text>
</comment>
<dbReference type="PROSITE" id="PS50214">
    <property type="entry name" value="DISINTEGRIN_2"/>
    <property type="match status" value="1"/>
</dbReference>